<proteinExistence type="predicted"/>
<dbReference type="Pfam" id="PF25691">
    <property type="entry name" value="BW3TFN"/>
    <property type="match status" value="1"/>
</dbReference>
<organism evidence="1 2">
    <name type="scientific">Lactobacillus phage 3-521</name>
    <dbReference type="NCBI Taxonomy" id="2510943"/>
    <lineage>
        <taxon>Viruses</taxon>
        <taxon>Duplodnaviria</taxon>
        <taxon>Heunggongvirae</taxon>
        <taxon>Uroviricota</taxon>
        <taxon>Caudoviricetes</taxon>
        <taxon>Herelleviridae</taxon>
        <taxon>Watanabevirus</taxon>
        <taxon>Watanabevirus wv3521</taxon>
    </lineage>
</organism>
<evidence type="ECO:0000313" key="1">
    <source>
        <dbReference type="EMBL" id="QBJ03615.1"/>
    </source>
</evidence>
<sequence length="183" mass="20153">MAQTLLQNKWGVNLAIETNVGHTVMAQNFLANLNNYWFLFAKTTAWDNESSPDAEVKTTTSLSDLLGIYKVTTGKLVYPVTTASSTTISYKNTYWEVAQSSDDALANNARYVYLESEISPDSLPYGQYRQVGIVSSPTVTSGKSYGKASEISNQGTLLGYTNELVKSYDSTYSRYVVGYIVAL</sequence>
<dbReference type="EMBL" id="MK504444">
    <property type="protein sequence ID" value="QBJ03615.1"/>
    <property type="molecule type" value="Genomic_DNA"/>
</dbReference>
<keyword evidence="2" id="KW-1185">Reference proteome</keyword>
<reference evidence="1 2" key="1">
    <citation type="submission" date="2019-02" db="EMBL/GenBank/DDBJ databases">
        <title>Isolation of virulent Lactobacillus brevis phages.</title>
        <authorList>
            <person name="Feyereisen M."/>
            <person name="Mahony J."/>
            <person name="O'Sullivan T."/>
            <person name="van Sinderen D."/>
        </authorList>
    </citation>
    <scope>NUCLEOTIDE SEQUENCE [LARGE SCALE GENOMIC DNA]</scope>
</reference>
<evidence type="ECO:0000313" key="2">
    <source>
        <dbReference type="Proteomes" id="UP000309991"/>
    </source>
</evidence>
<accession>A0A4Y5FEX0</accession>
<protein>
    <submittedName>
        <fullName evidence="1">Structural protein</fullName>
    </submittedName>
</protein>
<gene>
    <name evidence="1" type="ORF">UCC3521_0077</name>
</gene>
<dbReference type="InterPro" id="IPR058040">
    <property type="entry name" value="BW3TFN"/>
</dbReference>
<dbReference type="Proteomes" id="UP000309991">
    <property type="component" value="Segment"/>
</dbReference>
<name>A0A4Y5FEX0_9CAUD</name>